<dbReference type="OrthoDB" id="4868950at2"/>
<keyword evidence="2" id="KW-1185">Reference proteome</keyword>
<reference evidence="1 2" key="1">
    <citation type="submission" date="2019-01" db="EMBL/GenBank/DDBJ databases">
        <title>Novel species of Nocardioides.</title>
        <authorList>
            <person name="Liu Q."/>
            <person name="Xin Y.-H."/>
        </authorList>
    </citation>
    <scope>NUCLEOTIDE SEQUENCE [LARGE SCALE GENOMIC DNA]</scope>
    <source>
        <strain evidence="1 2">CGMCC 4.6882</strain>
    </source>
</reference>
<comment type="caution">
    <text evidence="1">The sequence shown here is derived from an EMBL/GenBank/DDBJ whole genome shotgun (WGS) entry which is preliminary data.</text>
</comment>
<protein>
    <submittedName>
        <fullName evidence="1">Fe-S cluster assembly protein HesB</fullName>
    </submittedName>
</protein>
<evidence type="ECO:0000313" key="2">
    <source>
        <dbReference type="Proteomes" id="UP000294071"/>
    </source>
</evidence>
<proteinExistence type="predicted"/>
<dbReference type="InterPro" id="IPR035903">
    <property type="entry name" value="HesB-like_dom_sf"/>
</dbReference>
<gene>
    <name evidence="1" type="ORF">EUA93_08905</name>
</gene>
<dbReference type="Gene3D" id="2.60.300.12">
    <property type="entry name" value="HesB-like domain"/>
    <property type="match status" value="1"/>
</dbReference>
<sequence length="91" mass="9498">MLALTENVTEIVNKLTDEVPGISALRIATEPDGESLSVSPAEAAAPDDVVLEQDGATIYVDQPASEFLADKILDGGVDEEGNIQFALGQQA</sequence>
<organism evidence="1 2">
    <name type="scientific">Nocardioides oleivorans</name>
    <dbReference type="NCBI Taxonomy" id="273676"/>
    <lineage>
        <taxon>Bacteria</taxon>
        <taxon>Bacillati</taxon>
        <taxon>Actinomycetota</taxon>
        <taxon>Actinomycetes</taxon>
        <taxon>Propionibacteriales</taxon>
        <taxon>Nocardioidaceae</taxon>
        <taxon>Nocardioides</taxon>
    </lineage>
</organism>
<dbReference type="EMBL" id="SDWT01000001">
    <property type="protein sequence ID" value="RYB94451.1"/>
    <property type="molecule type" value="Genomic_DNA"/>
</dbReference>
<dbReference type="SUPFAM" id="SSF89360">
    <property type="entry name" value="HesB-like domain"/>
    <property type="match status" value="1"/>
</dbReference>
<name>A0A4Q2RYT1_9ACTN</name>
<dbReference type="Proteomes" id="UP000294071">
    <property type="component" value="Unassembled WGS sequence"/>
</dbReference>
<dbReference type="AlphaFoldDB" id="A0A4Q2RYT1"/>
<dbReference type="RefSeq" id="WP_129399802.1">
    <property type="nucleotide sequence ID" value="NZ_SDWT01000001.1"/>
</dbReference>
<evidence type="ECO:0000313" key="1">
    <source>
        <dbReference type="EMBL" id="RYB94451.1"/>
    </source>
</evidence>
<accession>A0A4Q2RYT1</accession>